<keyword evidence="6" id="KW-1003">Cell membrane</keyword>
<dbReference type="CDD" id="cd04163">
    <property type="entry name" value="Era"/>
    <property type="match status" value="1"/>
</dbReference>
<evidence type="ECO:0000256" key="5">
    <source>
        <dbReference type="ARBA" id="ARBA00023134"/>
    </source>
</evidence>
<dbReference type="InterPro" id="IPR006073">
    <property type="entry name" value="GTP-bd"/>
</dbReference>
<dbReference type="NCBIfam" id="TIGR00231">
    <property type="entry name" value="small_GTP"/>
    <property type="match status" value="1"/>
</dbReference>
<dbReference type="PANTHER" id="PTHR42698:SF2">
    <property type="entry name" value="GTPASE ERA-LIKE, CHLOROPLASTIC"/>
    <property type="match status" value="1"/>
</dbReference>
<reference evidence="11 12" key="1">
    <citation type="submission" date="2019-07" db="EMBL/GenBank/DDBJ databases">
        <title>Genomic Encyclopedia of Archaeal and Bacterial Type Strains, Phase II (KMG-II): from individual species to whole genera.</title>
        <authorList>
            <person name="Goeker M."/>
        </authorList>
    </citation>
    <scope>NUCLEOTIDE SEQUENCE [LARGE SCALE GENOMIC DNA]</scope>
    <source>
        <strain evidence="11 12">DSM 21935</strain>
    </source>
</reference>
<evidence type="ECO:0000256" key="2">
    <source>
        <dbReference type="ARBA" id="ARBA00020484"/>
    </source>
</evidence>
<dbReference type="OrthoDB" id="9805918at2"/>
<dbReference type="GO" id="GO:0005886">
    <property type="term" value="C:plasma membrane"/>
    <property type="evidence" value="ECO:0007669"/>
    <property type="project" value="UniProtKB-SubCell"/>
</dbReference>
<dbReference type="Gene3D" id="3.40.50.300">
    <property type="entry name" value="P-loop containing nucleotide triphosphate hydrolases"/>
    <property type="match status" value="1"/>
</dbReference>
<comment type="caution">
    <text evidence="11">The sequence shown here is derived from an EMBL/GenBank/DDBJ whole genome shotgun (WGS) entry which is preliminary data.</text>
</comment>
<dbReference type="GO" id="GO:0005737">
    <property type="term" value="C:cytoplasm"/>
    <property type="evidence" value="ECO:0007669"/>
    <property type="project" value="UniProtKB-SubCell"/>
</dbReference>
<keyword evidence="3 6" id="KW-0547">Nucleotide-binding</keyword>
<dbReference type="InterPro" id="IPR005662">
    <property type="entry name" value="GTPase_Era-like"/>
</dbReference>
<feature type="domain" description="KH type-2" evidence="9">
    <location>
        <begin position="197"/>
        <end position="281"/>
    </location>
</feature>
<dbReference type="HAMAP" id="MF_00367">
    <property type="entry name" value="GTPase_Era"/>
    <property type="match status" value="1"/>
</dbReference>
<dbReference type="InterPro" id="IPR027417">
    <property type="entry name" value="P-loop_NTPase"/>
</dbReference>
<evidence type="ECO:0000313" key="12">
    <source>
        <dbReference type="Proteomes" id="UP000324595"/>
    </source>
</evidence>
<keyword evidence="6" id="KW-0963">Cytoplasm</keyword>
<dbReference type="Proteomes" id="UP000324595">
    <property type="component" value="Unassembled WGS sequence"/>
</dbReference>
<evidence type="ECO:0000256" key="8">
    <source>
        <dbReference type="RuleBase" id="RU003761"/>
    </source>
</evidence>
<comment type="subcellular location">
    <subcellularLocation>
        <location evidence="6">Cytoplasm</location>
    </subcellularLocation>
    <subcellularLocation>
        <location evidence="6">Cell membrane</location>
        <topology evidence="6">Peripheral membrane protein</topology>
    </subcellularLocation>
</comment>
<dbReference type="Pfam" id="PF01926">
    <property type="entry name" value="MMR_HSR1"/>
    <property type="match status" value="1"/>
</dbReference>
<feature type="binding site" evidence="6">
    <location>
        <begin position="124"/>
        <end position="127"/>
    </location>
    <ligand>
        <name>GTP</name>
        <dbReference type="ChEBI" id="CHEBI:37565"/>
    </ligand>
</feature>
<dbReference type="EMBL" id="VNHY01000004">
    <property type="protein sequence ID" value="TYP92199.1"/>
    <property type="molecule type" value="Genomic_DNA"/>
</dbReference>
<feature type="binding site" evidence="6">
    <location>
        <begin position="63"/>
        <end position="67"/>
    </location>
    <ligand>
        <name>GTP</name>
        <dbReference type="ChEBI" id="CHEBI:37565"/>
    </ligand>
</feature>
<dbReference type="SUPFAM" id="SSF54814">
    <property type="entry name" value="Prokaryotic type KH domain (KH-domain type II)"/>
    <property type="match status" value="1"/>
</dbReference>
<dbReference type="AlphaFoldDB" id="A0A5D3YI33"/>
<evidence type="ECO:0000256" key="3">
    <source>
        <dbReference type="ARBA" id="ARBA00022741"/>
    </source>
</evidence>
<accession>A0A5D3YI33</accession>
<dbReference type="GO" id="GO:0005525">
    <property type="term" value="F:GTP binding"/>
    <property type="evidence" value="ECO:0007669"/>
    <property type="project" value="UniProtKB-UniRule"/>
</dbReference>
<dbReference type="RefSeq" id="WP_148899756.1">
    <property type="nucleotide sequence ID" value="NZ_VNHY01000004.1"/>
</dbReference>
<dbReference type="InterPro" id="IPR004044">
    <property type="entry name" value="KH_dom_type_2"/>
</dbReference>
<evidence type="ECO:0000259" key="9">
    <source>
        <dbReference type="PROSITE" id="PS50823"/>
    </source>
</evidence>
<dbReference type="Gene3D" id="3.30.300.20">
    <property type="match status" value="1"/>
</dbReference>
<organism evidence="11 12">
    <name type="scientific">Fodinibius salinus</name>
    <dbReference type="NCBI Taxonomy" id="860790"/>
    <lineage>
        <taxon>Bacteria</taxon>
        <taxon>Pseudomonadati</taxon>
        <taxon>Balneolota</taxon>
        <taxon>Balneolia</taxon>
        <taxon>Balneolales</taxon>
        <taxon>Balneolaceae</taxon>
        <taxon>Fodinibius</taxon>
    </lineage>
</organism>
<dbReference type="CDD" id="cd22534">
    <property type="entry name" value="KH-II_Era"/>
    <property type="match status" value="1"/>
</dbReference>
<dbReference type="PROSITE" id="PS50823">
    <property type="entry name" value="KH_TYPE_2"/>
    <property type="match status" value="1"/>
</dbReference>
<dbReference type="NCBIfam" id="TIGR00436">
    <property type="entry name" value="era"/>
    <property type="match status" value="1"/>
</dbReference>
<evidence type="ECO:0000256" key="1">
    <source>
        <dbReference type="ARBA" id="ARBA00007921"/>
    </source>
</evidence>
<feature type="binding site" evidence="6">
    <location>
        <begin position="16"/>
        <end position="23"/>
    </location>
    <ligand>
        <name>GTP</name>
        <dbReference type="ChEBI" id="CHEBI:37565"/>
    </ligand>
</feature>
<dbReference type="PRINTS" id="PR00326">
    <property type="entry name" value="GTP1OBG"/>
</dbReference>
<dbReference type="SUPFAM" id="SSF52540">
    <property type="entry name" value="P-loop containing nucleoside triphosphate hydrolases"/>
    <property type="match status" value="1"/>
</dbReference>
<feature type="region of interest" description="G2" evidence="7">
    <location>
        <begin position="42"/>
        <end position="46"/>
    </location>
</feature>
<protein>
    <recommendedName>
        <fullName evidence="2 6">GTPase Era</fullName>
    </recommendedName>
</protein>
<dbReference type="GO" id="GO:0003924">
    <property type="term" value="F:GTPase activity"/>
    <property type="evidence" value="ECO:0007669"/>
    <property type="project" value="UniProtKB-UniRule"/>
</dbReference>
<name>A0A5D3YI33_9BACT</name>
<proteinExistence type="inferred from homology"/>
<evidence type="ECO:0000256" key="6">
    <source>
        <dbReference type="HAMAP-Rule" id="MF_00367"/>
    </source>
</evidence>
<evidence type="ECO:0000313" key="11">
    <source>
        <dbReference type="EMBL" id="TYP92199.1"/>
    </source>
</evidence>
<evidence type="ECO:0000256" key="4">
    <source>
        <dbReference type="ARBA" id="ARBA00022884"/>
    </source>
</evidence>
<comment type="function">
    <text evidence="6">An essential GTPase that binds both GDP and GTP, with rapid nucleotide exchange. Plays a role in 16S rRNA processing and 30S ribosomal subunit biogenesis and possibly also in cell cycle regulation and energy metabolism.</text>
</comment>
<feature type="domain" description="Era-type G" evidence="10">
    <location>
        <begin position="8"/>
        <end position="186"/>
    </location>
</feature>
<feature type="region of interest" description="G3" evidence="7">
    <location>
        <begin position="63"/>
        <end position="66"/>
    </location>
</feature>
<dbReference type="PANTHER" id="PTHR42698">
    <property type="entry name" value="GTPASE ERA"/>
    <property type="match status" value="1"/>
</dbReference>
<sequence length="295" mass="33945">MENTENHRSGYVAIIGKPNAGKSTLMNRLLGNKISITTHKPQTTRHQIIGIHSEDELQIIFLDTPGVIDPSYELQKAMMKTVDRARTDADIILLIVDVTDYEIPGRIFKMFSSMKNKQIFLVPNKIDKVSEQEAKVVAEEIREKFDFDDTLFVSALNGEGLQKLMDTIKANITSGPPFYPKEMLSEQPVRFFVAEMVREQLFLQYHQEIPYSTTINIVQYDERDDLDYISADIVVNRESQKGILIGKGGKAIKQLGKNAREVIEKFVDKKIYLDLHVKVREKWRENPSHVRHYGY</sequence>
<keyword evidence="6" id="KW-0699">rRNA-binding</keyword>
<dbReference type="PROSITE" id="PS51713">
    <property type="entry name" value="G_ERA"/>
    <property type="match status" value="1"/>
</dbReference>
<feature type="region of interest" description="G4" evidence="7">
    <location>
        <begin position="124"/>
        <end position="127"/>
    </location>
</feature>
<feature type="region of interest" description="G5" evidence="7">
    <location>
        <begin position="153"/>
        <end position="155"/>
    </location>
</feature>
<evidence type="ECO:0000256" key="7">
    <source>
        <dbReference type="PROSITE-ProRule" id="PRU01050"/>
    </source>
</evidence>
<dbReference type="InterPro" id="IPR015946">
    <property type="entry name" value="KH_dom-like_a/b"/>
</dbReference>
<dbReference type="InterPro" id="IPR005225">
    <property type="entry name" value="Small_GTP-bd"/>
</dbReference>
<keyword evidence="4 6" id="KW-0694">RNA-binding</keyword>
<comment type="similarity">
    <text evidence="1 6 7 8">Belongs to the TRAFAC class TrmE-Era-EngA-EngB-Septin-like GTPase superfamily. Era GTPase family.</text>
</comment>
<gene>
    <name evidence="6" type="primary">era</name>
    <name evidence="11" type="ORF">LX73_2452</name>
</gene>
<keyword evidence="6" id="KW-0472">Membrane</keyword>
<dbReference type="InterPro" id="IPR009019">
    <property type="entry name" value="KH_sf_prok-type"/>
</dbReference>
<dbReference type="GO" id="GO:0000028">
    <property type="term" value="P:ribosomal small subunit assembly"/>
    <property type="evidence" value="ECO:0007669"/>
    <property type="project" value="TreeGrafter"/>
</dbReference>
<feature type="region of interest" description="G1" evidence="7">
    <location>
        <begin position="16"/>
        <end position="23"/>
    </location>
</feature>
<dbReference type="GO" id="GO:0043024">
    <property type="term" value="F:ribosomal small subunit binding"/>
    <property type="evidence" value="ECO:0007669"/>
    <property type="project" value="TreeGrafter"/>
</dbReference>
<keyword evidence="5 6" id="KW-0342">GTP-binding</keyword>
<comment type="subunit">
    <text evidence="6">Monomer.</text>
</comment>
<dbReference type="Pfam" id="PF07650">
    <property type="entry name" value="KH_2"/>
    <property type="match status" value="1"/>
</dbReference>
<evidence type="ECO:0000259" key="10">
    <source>
        <dbReference type="PROSITE" id="PS51713"/>
    </source>
</evidence>
<keyword evidence="12" id="KW-1185">Reference proteome</keyword>
<dbReference type="NCBIfam" id="NF000908">
    <property type="entry name" value="PRK00089.1"/>
    <property type="match status" value="1"/>
</dbReference>
<dbReference type="InterPro" id="IPR030388">
    <property type="entry name" value="G_ERA_dom"/>
</dbReference>
<keyword evidence="6" id="KW-0690">Ribosome biogenesis</keyword>
<dbReference type="GO" id="GO:0070181">
    <property type="term" value="F:small ribosomal subunit rRNA binding"/>
    <property type="evidence" value="ECO:0007669"/>
    <property type="project" value="UniProtKB-UniRule"/>
</dbReference>